<organism evidence="4 5">
    <name type="scientific">Anaerotruncus colihominis</name>
    <dbReference type="NCBI Taxonomy" id="169435"/>
    <lineage>
        <taxon>Bacteria</taxon>
        <taxon>Bacillati</taxon>
        <taxon>Bacillota</taxon>
        <taxon>Clostridia</taxon>
        <taxon>Eubacteriales</taxon>
        <taxon>Oscillospiraceae</taxon>
        <taxon>Anaerotruncus</taxon>
    </lineage>
</organism>
<dbReference type="InterPro" id="IPR046342">
    <property type="entry name" value="CBS_dom_sf"/>
</dbReference>
<gene>
    <name evidence="4" type="ORF">D0435_09995</name>
</gene>
<reference evidence="4 5" key="1">
    <citation type="submission" date="2018-08" db="EMBL/GenBank/DDBJ databases">
        <title>Murine metabolic-syndrome-specific gut microbial biobank.</title>
        <authorList>
            <person name="Liu C."/>
        </authorList>
    </citation>
    <scope>NUCLEOTIDE SEQUENCE [LARGE SCALE GENOMIC DNA]</scope>
    <source>
        <strain evidence="4 5">28</strain>
    </source>
</reference>
<name>A0A845QII8_9FIRM</name>
<evidence type="ECO:0000313" key="5">
    <source>
        <dbReference type="Proteomes" id="UP000446866"/>
    </source>
</evidence>
<dbReference type="AlphaFoldDB" id="A0A845QII8"/>
<feature type="domain" description="CBS" evidence="3">
    <location>
        <begin position="74"/>
        <end position="132"/>
    </location>
</feature>
<keyword evidence="1 2" id="KW-0129">CBS domain</keyword>
<evidence type="ECO:0000313" key="4">
    <source>
        <dbReference type="EMBL" id="NBH61982.1"/>
    </source>
</evidence>
<dbReference type="SUPFAM" id="SSF54631">
    <property type="entry name" value="CBS-domain pair"/>
    <property type="match status" value="1"/>
</dbReference>
<dbReference type="Proteomes" id="UP000446866">
    <property type="component" value="Unassembled WGS sequence"/>
</dbReference>
<dbReference type="RefSeq" id="WP_160202259.1">
    <property type="nucleotide sequence ID" value="NZ_QXWK01000017.1"/>
</dbReference>
<dbReference type="PANTHER" id="PTHR43080">
    <property type="entry name" value="CBS DOMAIN-CONTAINING PROTEIN CBSX3, MITOCHONDRIAL"/>
    <property type="match status" value="1"/>
</dbReference>
<accession>A0A845QII8</accession>
<keyword evidence="5" id="KW-1185">Reference proteome</keyword>
<proteinExistence type="predicted"/>
<protein>
    <submittedName>
        <fullName evidence="4">CBS domain-containing protein</fullName>
    </submittedName>
</protein>
<sequence length="141" mass="15466">MIVKELMSTNIYFAKIDATIADVAALMKQYDIGFVPICDNKGCLLGVVTDRDIVLRSKFAKISDFQSLPISEVMSSNIIAVNADMNVHDAACMFSEKKVRRLPVLESGKLTGVLTLSDLARKKLFLAEVGDIMGHLATSRK</sequence>
<dbReference type="Gene3D" id="3.10.580.10">
    <property type="entry name" value="CBS-domain"/>
    <property type="match status" value="1"/>
</dbReference>
<feature type="domain" description="CBS" evidence="3">
    <location>
        <begin position="7"/>
        <end position="65"/>
    </location>
</feature>
<evidence type="ECO:0000259" key="3">
    <source>
        <dbReference type="PROSITE" id="PS51371"/>
    </source>
</evidence>
<dbReference type="InterPro" id="IPR000644">
    <property type="entry name" value="CBS_dom"/>
</dbReference>
<comment type="caution">
    <text evidence="4">The sequence shown here is derived from an EMBL/GenBank/DDBJ whole genome shotgun (WGS) entry which is preliminary data.</text>
</comment>
<evidence type="ECO:0000256" key="2">
    <source>
        <dbReference type="PROSITE-ProRule" id="PRU00703"/>
    </source>
</evidence>
<dbReference type="InterPro" id="IPR051257">
    <property type="entry name" value="Diverse_CBS-Domain"/>
</dbReference>
<dbReference type="EMBL" id="QXWK01000017">
    <property type="protein sequence ID" value="NBH61982.1"/>
    <property type="molecule type" value="Genomic_DNA"/>
</dbReference>
<dbReference type="PROSITE" id="PS51371">
    <property type="entry name" value="CBS"/>
    <property type="match status" value="2"/>
</dbReference>
<evidence type="ECO:0000256" key="1">
    <source>
        <dbReference type="ARBA" id="ARBA00023122"/>
    </source>
</evidence>
<dbReference type="SMART" id="SM00116">
    <property type="entry name" value="CBS"/>
    <property type="match status" value="2"/>
</dbReference>
<dbReference type="PANTHER" id="PTHR43080:SF2">
    <property type="entry name" value="CBS DOMAIN-CONTAINING PROTEIN"/>
    <property type="match status" value="1"/>
</dbReference>
<dbReference type="Pfam" id="PF00571">
    <property type="entry name" value="CBS"/>
    <property type="match status" value="2"/>
</dbReference>